<sequence length="141" mass="15509">MSCHWLVTGHPSPAFSAKNQLALFRDSSPSEISMADYSTFKSNVVKSERGKGARFNMELSSTGHSMRAPRKQVPAERSEWRTWRLGSGLARALQLGQPKPVVQKVSEVRETGFCILVPNGDLELDDSGLAQADIKMSCKLS</sequence>
<gene>
    <name evidence="1" type="ORF">OIU74_004108</name>
</gene>
<organism evidence="1 2">
    <name type="scientific">Salix koriyanagi</name>
    <dbReference type="NCBI Taxonomy" id="2511006"/>
    <lineage>
        <taxon>Eukaryota</taxon>
        <taxon>Viridiplantae</taxon>
        <taxon>Streptophyta</taxon>
        <taxon>Embryophyta</taxon>
        <taxon>Tracheophyta</taxon>
        <taxon>Spermatophyta</taxon>
        <taxon>Magnoliopsida</taxon>
        <taxon>eudicotyledons</taxon>
        <taxon>Gunneridae</taxon>
        <taxon>Pentapetalae</taxon>
        <taxon>rosids</taxon>
        <taxon>fabids</taxon>
        <taxon>Malpighiales</taxon>
        <taxon>Salicaceae</taxon>
        <taxon>Saliceae</taxon>
        <taxon>Salix</taxon>
    </lineage>
</organism>
<reference evidence="1" key="2">
    <citation type="journal article" date="2023" name="Int. J. Mol. Sci.">
        <title>De Novo Assembly and Annotation of 11 Diverse Shrub Willow (Salix) Genomes Reveals Novel Gene Organization in Sex-Linked Regions.</title>
        <authorList>
            <person name="Hyden B."/>
            <person name="Feng K."/>
            <person name="Yates T.B."/>
            <person name="Jawdy S."/>
            <person name="Cereghino C."/>
            <person name="Smart L.B."/>
            <person name="Muchero W."/>
        </authorList>
    </citation>
    <scope>NUCLEOTIDE SEQUENCE</scope>
    <source>
        <tissue evidence="1">Shoot tip</tissue>
    </source>
</reference>
<reference evidence="1" key="1">
    <citation type="submission" date="2022-11" db="EMBL/GenBank/DDBJ databases">
        <authorList>
            <person name="Hyden B.L."/>
            <person name="Feng K."/>
            <person name="Yates T."/>
            <person name="Jawdy S."/>
            <person name="Smart L.B."/>
            <person name="Muchero W."/>
        </authorList>
    </citation>
    <scope>NUCLEOTIDE SEQUENCE</scope>
    <source>
        <tissue evidence="1">Shoot tip</tissue>
    </source>
</reference>
<name>A0A9Q0UZC5_9ROSI</name>
<accession>A0A9Q0UZC5</accession>
<evidence type="ECO:0000313" key="2">
    <source>
        <dbReference type="Proteomes" id="UP001151752"/>
    </source>
</evidence>
<comment type="caution">
    <text evidence="1">The sequence shown here is derived from an EMBL/GenBank/DDBJ whole genome shotgun (WGS) entry which is preliminary data.</text>
</comment>
<protein>
    <submittedName>
        <fullName evidence="1">Uncharacterized protein</fullName>
    </submittedName>
</protein>
<dbReference type="AlphaFoldDB" id="A0A9Q0UZC5"/>
<keyword evidence="2" id="KW-1185">Reference proteome</keyword>
<dbReference type="Proteomes" id="UP001151752">
    <property type="component" value="Chromosome 4"/>
</dbReference>
<evidence type="ECO:0000313" key="1">
    <source>
        <dbReference type="EMBL" id="KAJ6739279.1"/>
    </source>
</evidence>
<proteinExistence type="predicted"/>
<dbReference type="EMBL" id="JAPFFM010000010">
    <property type="protein sequence ID" value="KAJ6739279.1"/>
    <property type="molecule type" value="Genomic_DNA"/>
</dbReference>